<dbReference type="PANTHER" id="PTHR35870:SF1">
    <property type="entry name" value="PROTEIN, PUTATIVE (AFU_ORTHOLOGUE AFUA_5G03330)-RELATED"/>
    <property type="match status" value="1"/>
</dbReference>
<dbReference type="OrthoDB" id="10004862at2759"/>
<keyword evidence="1" id="KW-0560">Oxidoreductase</keyword>
<name>A0A409YBF8_9AGAR</name>
<dbReference type="EMBL" id="NHTK01001316">
    <property type="protein sequence ID" value="PPR00337.1"/>
    <property type="molecule type" value="Genomic_DNA"/>
</dbReference>
<protein>
    <recommendedName>
        <fullName evidence="4">Oxidoreductase AflY</fullName>
    </recommendedName>
</protein>
<gene>
    <name evidence="2" type="ORF">CVT24_004358</name>
</gene>
<dbReference type="GO" id="GO:0016491">
    <property type="term" value="F:oxidoreductase activity"/>
    <property type="evidence" value="ECO:0007669"/>
    <property type="project" value="UniProtKB-KW"/>
</dbReference>
<sequence length="479" mass="53449">MAHASYFISKKGSLNLPGITPLSKKTTEDLLLKDAEDHHCFFNTMGFHNHLSHHVLAAYDLGAPAAVLERIYEEEKKHQRPFYLEEKHRTDFVVTKENWTEHLGNENAYGAYVKFFEEEINVLGAKTFLETYMLTEDANKNGRRMFVRFASGASALHPLISVGYGLEFGNNELVVTGLAQAAVHNDDGHEMLECVNHGPAPGQGISLLEVLSRVYESKALEPLPYMPEKMPFPLLRDALAKSAAAGPIVSQFRISNNPTPTEVSNAIEEIIWVSNLLLFASGKRGRKTRLDFFLMHLVTCSVFLQPLCDTLEKPEYQAKLLRAYVAGIILVMMWRGVPRIDPELAMLPTATPRPPVVNGRVRTAALGDPNDDAAYNPWPAIIEDAQYHTDAHLVKAIRGVLYASQRYGHTKAGDVPGAYRDDEKTKEVFSGIGKVDGTVFVRSAGVLMDQLGWMTYGQKMGDWNFVALGWDEAWDTLQD</sequence>
<evidence type="ECO:0000313" key="3">
    <source>
        <dbReference type="Proteomes" id="UP000284842"/>
    </source>
</evidence>
<dbReference type="InParanoid" id="A0A409YBF8"/>
<dbReference type="STRING" id="181874.A0A409YBF8"/>
<evidence type="ECO:0000313" key="2">
    <source>
        <dbReference type="EMBL" id="PPR00337.1"/>
    </source>
</evidence>
<evidence type="ECO:0000256" key="1">
    <source>
        <dbReference type="ARBA" id="ARBA00023002"/>
    </source>
</evidence>
<dbReference type="PANTHER" id="PTHR35870">
    <property type="entry name" value="PROTEIN, PUTATIVE (AFU_ORTHOLOGUE AFUA_5G03330)-RELATED"/>
    <property type="match status" value="1"/>
</dbReference>
<proteinExistence type="predicted"/>
<comment type="caution">
    <text evidence="2">The sequence shown here is derived from an EMBL/GenBank/DDBJ whole genome shotgun (WGS) entry which is preliminary data.</text>
</comment>
<dbReference type="Pfam" id="PF14027">
    <property type="entry name" value="Questin_oxidase"/>
    <property type="match status" value="1"/>
</dbReference>
<dbReference type="InterPro" id="IPR025337">
    <property type="entry name" value="Questin_oxidase-like"/>
</dbReference>
<organism evidence="2 3">
    <name type="scientific">Panaeolus cyanescens</name>
    <dbReference type="NCBI Taxonomy" id="181874"/>
    <lineage>
        <taxon>Eukaryota</taxon>
        <taxon>Fungi</taxon>
        <taxon>Dikarya</taxon>
        <taxon>Basidiomycota</taxon>
        <taxon>Agaricomycotina</taxon>
        <taxon>Agaricomycetes</taxon>
        <taxon>Agaricomycetidae</taxon>
        <taxon>Agaricales</taxon>
        <taxon>Agaricineae</taxon>
        <taxon>Galeropsidaceae</taxon>
        <taxon>Panaeolus</taxon>
    </lineage>
</organism>
<accession>A0A409YBF8</accession>
<evidence type="ECO:0008006" key="4">
    <source>
        <dbReference type="Google" id="ProtNLM"/>
    </source>
</evidence>
<dbReference type="Proteomes" id="UP000284842">
    <property type="component" value="Unassembled WGS sequence"/>
</dbReference>
<reference evidence="2 3" key="1">
    <citation type="journal article" date="2018" name="Evol. Lett.">
        <title>Horizontal gene cluster transfer increased hallucinogenic mushroom diversity.</title>
        <authorList>
            <person name="Reynolds H.T."/>
            <person name="Vijayakumar V."/>
            <person name="Gluck-Thaler E."/>
            <person name="Korotkin H.B."/>
            <person name="Matheny P.B."/>
            <person name="Slot J.C."/>
        </authorList>
    </citation>
    <scope>NUCLEOTIDE SEQUENCE [LARGE SCALE GENOMIC DNA]</scope>
    <source>
        <strain evidence="2 3">2629</strain>
    </source>
</reference>
<dbReference type="AlphaFoldDB" id="A0A409YBF8"/>
<keyword evidence="3" id="KW-1185">Reference proteome</keyword>